<reference evidence="3 4" key="1">
    <citation type="submission" date="2020-01" db="EMBL/GenBank/DDBJ databases">
        <authorList>
            <person name="Gupta K D."/>
        </authorList>
    </citation>
    <scope>NUCLEOTIDE SEQUENCE [LARGE SCALE GENOMIC DNA]</scope>
</reference>
<evidence type="ECO:0000256" key="1">
    <source>
        <dbReference type="SAM" id="MobiDB-lite"/>
    </source>
</evidence>
<gene>
    <name evidence="3" type="ORF">AAE3_LOCUS4932</name>
</gene>
<feature type="compositionally biased region" description="Basic residues" evidence="1">
    <location>
        <begin position="748"/>
        <end position="759"/>
    </location>
</feature>
<dbReference type="AlphaFoldDB" id="A0A8S0W9L6"/>
<keyword evidence="4" id="KW-1185">Reference proteome</keyword>
<dbReference type="Gene3D" id="1.10.510.10">
    <property type="entry name" value="Transferase(Phosphotransferase) domain 1"/>
    <property type="match status" value="1"/>
</dbReference>
<feature type="compositionally biased region" description="Basic and acidic residues" evidence="1">
    <location>
        <begin position="632"/>
        <end position="641"/>
    </location>
</feature>
<accession>A0A8S0W9L6</accession>
<organism evidence="3 4">
    <name type="scientific">Cyclocybe aegerita</name>
    <name type="common">Black poplar mushroom</name>
    <name type="synonym">Agrocybe aegerita</name>
    <dbReference type="NCBI Taxonomy" id="1973307"/>
    <lineage>
        <taxon>Eukaryota</taxon>
        <taxon>Fungi</taxon>
        <taxon>Dikarya</taxon>
        <taxon>Basidiomycota</taxon>
        <taxon>Agaricomycotina</taxon>
        <taxon>Agaricomycetes</taxon>
        <taxon>Agaricomycetidae</taxon>
        <taxon>Agaricales</taxon>
        <taxon>Agaricineae</taxon>
        <taxon>Bolbitiaceae</taxon>
        <taxon>Cyclocybe</taxon>
    </lineage>
</organism>
<dbReference type="EMBL" id="CACVBS010000036">
    <property type="protein sequence ID" value="CAA7262396.1"/>
    <property type="molecule type" value="Genomic_DNA"/>
</dbReference>
<comment type="caution">
    <text evidence="3">The sequence shown here is derived from an EMBL/GenBank/DDBJ whole genome shotgun (WGS) entry which is preliminary data.</text>
</comment>
<evidence type="ECO:0000313" key="4">
    <source>
        <dbReference type="Proteomes" id="UP000467700"/>
    </source>
</evidence>
<proteinExistence type="predicted"/>
<dbReference type="GO" id="GO:0004672">
    <property type="term" value="F:protein kinase activity"/>
    <property type="evidence" value="ECO:0007669"/>
    <property type="project" value="InterPro"/>
</dbReference>
<feature type="compositionally biased region" description="Basic and acidic residues" evidence="1">
    <location>
        <begin position="736"/>
        <end position="747"/>
    </location>
</feature>
<dbReference type="PANTHER" id="PTHR38248:SF2">
    <property type="entry name" value="FUNK1 11"/>
    <property type="match status" value="1"/>
</dbReference>
<dbReference type="OrthoDB" id="5584477at2759"/>
<dbReference type="InterPro" id="IPR011009">
    <property type="entry name" value="Kinase-like_dom_sf"/>
</dbReference>
<dbReference type="Pfam" id="PF17667">
    <property type="entry name" value="Pkinase_fungal"/>
    <property type="match status" value="1"/>
</dbReference>
<dbReference type="InterPro" id="IPR008266">
    <property type="entry name" value="Tyr_kinase_AS"/>
</dbReference>
<dbReference type="PANTHER" id="PTHR38248">
    <property type="entry name" value="FUNK1 6"/>
    <property type="match status" value="1"/>
</dbReference>
<feature type="compositionally biased region" description="Polar residues" evidence="1">
    <location>
        <begin position="682"/>
        <end position="706"/>
    </location>
</feature>
<dbReference type="SUPFAM" id="SSF56112">
    <property type="entry name" value="Protein kinase-like (PK-like)"/>
    <property type="match status" value="1"/>
</dbReference>
<feature type="domain" description="Fungal-type protein kinase" evidence="2">
    <location>
        <begin position="129"/>
        <end position="472"/>
    </location>
</feature>
<evidence type="ECO:0000259" key="2">
    <source>
        <dbReference type="Pfam" id="PF17667"/>
    </source>
</evidence>
<dbReference type="Proteomes" id="UP000467700">
    <property type="component" value="Unassembled WGS sequence"/>
</dbReference>
<dbReference type="InterPro" id="IPR040976">
    <property type="entry name" value="Pkinase_fungal"/>
</dbReference>
<dbReference type="PROSITE" id="PS00109">
    <property type="entry name" value="PROTEIN_KINASE_TYR"/>
    <property type="match status" value="1"/>
</dbReference>
<name>A0A8S0W9L6_CYCAE</name>
<protein>
    <recommendedName>
        <fullName evidence="2">Fungal-type protein kinase domain-containing protein</fullName>
    </recommendedName>
</protein>
<evidence type="ECO:0000313" key="3">
    <source>
        <dbReference type="EMBL" id="CAA7262396.1"/>
    </source>
</evidence>
<feature type="region of interest" description="Disordered" evidence="1">
    <location>
        <begin position="586"/>
        <end position="759"/>
    </location>
</feature>
<sequence>MAINPEAYISWIQEALDEDYFSTVVRKRVRDSGFSDAPIAKFIKACNLYDHSTNRWKEMKPASAKASDLSAQFLRIFEEVLSAFGIRDRTVIDTLSATPENIDSKTVPELFVLGEGFNFSAEDMKPSSKVDYIYCASPCKVSTKASSESEDILGQVANYAWKCFAEQGNRFYVYSLAMTEEEVLLLQYDRNGVLCINGVNIHDKPEDFVRLILLVCSPDCATLGFDTSVYWKGSNRYIRTAGEENELVEYEILDSRHFFYRRELCGHGTVCWRVKDPEGRLRIIKDNWLIEGCDAEKDLLLKLKGVDGVGQIIAYEEQKWTISMLRGMEDRTEDDGRADRLFRRIILEAYGKSIDKFKDRMELLYAFRDAVAGHQNMWKQNIIHRDISVNNILIGGADEPKGRRGILIDLDLAVQWEYWGSMPAVDVRVGTRAFKSIFVLRSELDKKEGRMPLAHDDLDDLESFFYVFCSICMSQDLQHTKIECEELRAWEDNKPVNAMARKHLFLLSSPSWHCLINAFFNFGRAFQELFYSLRDCLRKWVEWKAFQMRRWKRVTDLDEIRRYSDEHYATFLGHIDAAIKEVEEQEQGWKLNPQESISSPEERQSSTPPPFAPSLRSGQQPESSRGVKRKRGQVDAARDDVNITEDSTPPAPKRPRTRLWANLHPETTQAVPSGAPARRQSSRLQTGAKQPQDVSPFTNVTSSTLNGRRAVSGASQTAARGSTARRGQKQSGSARETTRAQRRPEVKGHHRRRSATSKN</sequence>